<feature type="region of interest" description="Disordered" evidence="1">
    <location>
        <begin position="51"/>
        <end position="116"/>
    </location>
</feature>
<organism evidence="2 3">
    <name type="scientific">Nezara viridula</name>
    <name type="common">Southern green stink bug</name>
    <name type="synonym">Cimex viridulus</name>
    <dbReference type="NCBI Taxonomy" id="85310"/>
    <lineage>
        <taxon>Eukaryota</taxon>
        <taxon>Metazoa</taxon>
        <taxon>Ecdysozoa</taxon>
        <taxon>Arthropoda</taxon>
        <taxon>Hexapoda</taxon>
        <taxon>Insecta</taxon>
        <taxon>Pterygota</taxon>
        <taxon>Neoptera</taxon>
        <taxon>Paraneoptera</taxon>
        <taxon>Hemiptera</taxon>
        <taxon>Heteroptera</taxon>
        <taxon>Panheteroptera</taxon>
        <taxon>Pentatomomorpha</taxon>
        <taxon>Pentatomoidea</taxon>
        <taxon>Pentatomidae</taxon>
        <taxon>Pentatominae</taxon>
        <taxon>Nezara</taxon>
    </lineage>
</organism>
<accession>A0A9P0H1U0</accession>
<evidence type="ECO:0000313" key="3">
    <source>
        <dbReference type="Proteomes" id="UP001152798"/>
    </source>
</evidence>
<dbReference type="Proteomes" id="UP001152798">
    <property type="component" value="Chromosome 1"/>
</dbReference>
<sequence>MKLHVNYALLRGVPATGSQTNRPFCRNCGRETAPPSSQAILTRLWPRSCGRSGTLSASPPSRGQDTATTGVYSSLPPPPSEGHAPPRRSSFTSAGGSCSGRWSPRPRSTRNFGKDHTRGTEKLYARWFTNTALCAASDKQESTKLYSSKIQNENDTSQQQIVTDRNK</sequence>
<feature type="compositionally biased region" description="Polar residues" evidence="1">
    <location>
        <begin position="51"/>
        <end position="72"/>
    </location>
</feature>
<dbReference type="EMBL" id="OV725077">
    <property type="protein sequence ID" value="CAH1390120.1"/>
    <property type="molecule type" value="Genomic_DNA"/>
</dbReference>
<proteinExistence type="predicted"/>
<protein>
    <submittedName>
        <fullName evidence="2">Uncharacterized protein</fullName>
    </submittedName>
</protein>
<evidence type="ECO:0000313" key="2">
    <source>
        <dbReference type="EMBL" id="CAH1390120.1"/>
    </source>
</evidence>
<dbReference type="AlphaFoldDB" id="A0A9P0H1U0"/>
<feature type="region of interest" description="Disordered" evidence="1">
    <location>
        <begin position="146"/>
        <end position="167"/>
    </location>
</feature>
<gene>
    <name evidence="2" type="ORF">NEZAVI_LOCUS1374</name>
</gene>
<keyword evidence="3" id="KW-1185">Reference proteome</keyword>
<name>A0A9P0H1U0_NEZVI</name>
<evidence type="ECO:0000256" key="1">
    <source>
        <dbReference type="SAM" id="MobiDB-lite"/>
    </source>
</evidence>
<reference evidence="2" key="1">
    <citation type="submission" date="2022-01" db="EMBL/GenBank/DDBJ databases">
        <authorList>
            <person name="King R."/>
        </authorList>
    </citation>
    <scope>NUCLEOTIDE SEQUENCE</scope>
</reference>